<sequence>MELLMELSSKMTTNNYPVSQKRFAAAISSIPEAHVLAVDDSIVDRKLIEGLLKTSLYKVTAVDSALKALEFLGVRDGCSTSLRPNASQVNLIITDYCMPGMTGYDLLKAIKDSTALREIPVVVMSSENSPNRIESCLKEGAEEFLIKPVKISDVKRLWSYIRNPTKAPCSGSGETLGPSPICSKRKVGSLEGLQVKSNPESQPCLNGVIVA</sequence>
<keyword evidence="1" id="KW-0902">Two-component regulatory system</keyword>
<dbReference type="Pfam" id="PF00072">
    <property type="entry name" value="Response_reg"/>
    <property type="match status" value="1"/>
</dbReference>
<feature type="modified residue" description="4-aspartylphosphate" evidence="2">
    <location>
        <position position="95"/>
    </location>
</feature>
<dbReference type="Gene3D" id="3.40.50.2300">
    <property type="match status" value="1"/>
</dbReference>
<dbReference type="Proteomes" id="UP001497512">
    <property type="component" value="Chromosome 1"/>
</dbReference>
<dbReference type="PANTHER" id="PTHR43874">
    <property type="entry name" value="TWO-COMPONENT RESPONSE REGULATOR"/>
    <property type="match status" value="1"/>
</dbReference>
<keyword evidence="2" id="KW-0597">Phosphoprotein</keyword>
<dbReference type="SUPFAM" id="SSF52172">
    <property type="entry name" value="CheY-like"/>
    <property type="match status" value="1"/>
</dbReference>
<dbReference type="InterPro" id="IPR001789">
    <property type="entry name" value="Sig_transdc_resp-reg_receiver"/>
</dbReference>
<organism evidence="4 5">
    <name type="scientific">Sphagnum troendelagicum</name>
    <dbReference type="NCBI Taxonomy" id="128251"/>
    <lineage>
        <taxon>Eukaryota</taxon>
        <taxon>Viridiplantae</taxon>
        <taxon>Streptophyta</taxon>
        <taxon>Embryophyta</taxon>
        <taxon>Bryophyta</taxon>
        <taxon>Sphagnophytina</taxon>
        <taxon>Sphagnopsida</taxon>
        <taxon>Sphagnales</taxon>
        <taxon>Sphagnaceae</taxon>
        <taxon>Sphagnum</taxon>
    </lineage>
</organism>
<evidence type="ECO:0000256" key="2">
    <source>
        <dbReference type="PROSITE-ProRule" id="PRU00169"/>
    </source>
</evidence>
<dbReference type="PROSITE" id="PS50110">
    <property type="entry name" value="RESPONSE_REGULATORY"/>
    <property type="match status" value="1"/>
</dbReference>
<keyword evidence="5" id="KW-1185">Reference proteome</keyword>
<dbReference type="InterPro" id="IPR045279">
    <property type="entry name" value="ARR-like"/>
</dbReference>
<evidence type="ECO:0000256" key="1">
    <source>
        <dbReference type="ARBA" id="ARBA00023012"/>
    </source>
</evidence>
<proteinExistence type="predicted"/>
<dbReference type="SMART" id="SM00448">
    <property type="entry name" value="REC"/>
    <property type="match status" value="1"/>
</dbReference>
<dbReference type="InterPro" id="IPR011006">
    <property type="entry name" value="CheY-like_superfamily"/>
</dbReference>
<dbReference type="CDD" id="cd17581">
    <property type="entry name" value="REC_typeA_ARR"/>
    <property type="match status" value="1"/>
</dbReference>
<protein>
    <recommendedName>
        <fullName evidence="3">Response regulatory domain-containing protein</fullName>
    </recommendedName>
</protein>
<evidence type="ECO:0000313" key="5">
    <source>
        <dbReference type="Proteomes" id="UP001497512"/>
    </source>
</evidence>
<gene>
    <name evidence="4" type="ORF">CSSPTR1EN2_LOCUS497</name>
</gene>
<dbReference type="EMBL" id="OZ019893">
    <property type="protein sequence ID" value="CAK9189871.1"/>
    <property type="molecule type" value="Genomic_DNA"/>
</dbReference>
<accession>A0ABP0TC86</accession>
<reference evidence="4 5" key="1">
    <citation type="submission" date="2024-02" db="EMBL/GenBank/DDBJ databases">
        <authorList>
            <consortium name="ELIXIR-Norway"/>
            <consortium name="Elixir Norway"/>
        </authorList>
    </citation>
    <scope>NUCLEOTIDE SEQUENCE [LARGE SCALE GENOMIC DNA]</scope>
</reference>
<feature type="domain" description="Response regulatory" evidence="3">
    <location>
        <begin position="34"/>
        <end position="162"/>
    </location>
</feature>
<name>A0ABP0TC86_9BRYO</name>
<evidence type="ECO:0000313" key="4">
    <source>
        <dbReference type="EMBL" id="CAK9189871.1"/>
    </source>
</evidence>
<evidence type="ECO:0000259" key="3">
    <source>
        <dbReference type="PROSITE" id="PS50110"/>
    </source>
</evidence>
<dbReference type="PANTHER" id="PTHR43874:SF147">
    <property type="entry name" value="TYPE-A RESPONSE REGULATOR"/>
    <property type="match status" value="1"/>
</dbReference>